<keyword evidence="3" id="KW-1185">Reference proteome</keyword>
<evidence type="ECO:0000313" key="3">
    <source>
        <dbReference type="Proteomes" id="UP000503129"/>
    </source>
</evidence>
<dbReference type="Gene3D" id="3.40.710.10">
    <property type="entry name" value="DD-peptidase/beta-lactamase superfamily"/>
    <property type="match status" value="1"/>
</dbReference>
<reference evidence="2 3" key="1">
    <citation type="submission" date="2018-06" db="EMBL/GenBank/DDBJ databases">
        <title>Comparative genomics of Brasilonema spp. strains.</title>
        <authorList>
            <person name="Alvarenga D.O."/>
            <person name="Fiore M.F."/>
            <person name="Varani A.M."/>
        </authorList>
    </citation>
    <scope>NUCLEOTIDE SEQUENCE [LARGE SCALE GENOMIC DNA]</scope>
    <source>
        <strain evidence="2 3">CENA114</strain>
    </source>
</reference>
<dbReference type="EMBL" id="CP030118">
    <property type="protein sequence ID" value="QDL10046.1"/>
    <property type="molecule type" value="Genomic_DNA"/>
</dbReference>
<feature type="domain" description="Beta-lactamase-related" evidence="1">
    <location>
        <begin position="23"/>
        <end position="332"/>
    </location>
</feature>
<dbReference type="KEGG" id="bsen:DP114_21050"/>
<dbReference type="InterPro" id="IPR050491">
    <property type="entry name" value="AmpC-like"/>
</dbReference>
<dbReference type="InterPro" id="IPR012338">
    <property type="entry name" value="Beta-lactam/transpept-like"/>
</dbReference>
<dbReference type="GO" id="GO:0016787">
    <property type="term" value="F:hydrolase activity"/>
    <property type="evidence" value="ECO:0007669"/>
    <property type="project" value="UniProtKB-KW"/>
</dbReference>
<organism evidence="2 3">
    <name type="scientific">Brasilonema sennae CENA114</name>
    <dbReference type="NCBI Taxonomy" id="415709"/>
    <lineage>
        <taxon>Bacteria</taxon>
        <taxon>Bacillati</taxon>
        <taxon>Cyanobacteriota</taxon>
        <taxon>Cyanophyceae</taxon>
        <taxon>Nostocales</taxon>
        <taxon>Scytonemataceae</taxon>
        <taxon>Brasilonema</taxon>
        <taxon>Bromeliae group (in: Brasilonema)</taxon>
    </lineage>
</organism>
<dbReference type="AlphaFoldDB" id="A0A856MM93"/>
<proteinExistence type="predicted"/>
<name>A0A856MM93_9CYAN</name>
<dbReference type="InterPro" id="IPR001466">
    <property type="entry name" value="Beta-lactam-related"/>
</dbReference>
<accession>A0A856MM93</accession>
<keyword evidence="2" id="KW-0378">Hydrolase</keyword>
<evidence type="ECO:0000313" key="2">
    <source>
        <dbReference type="EMBL" id="QDL10046.1"/>
    </source>
</evidence>
<dbReference type="SUPFAM" id="SSF56601">
    <property type="entry name" value="beta-lactamase/transpeptidase-like"/>
    <property type="match status" value="1"/>
</dbReference>
<dbReference type="Proteomes" id="UP000503129">
    <property type="component" value="Chromosome"/>
</dbReference>
<dbReference type="PANTHER" id="PTHR46825">
    <property type="entry name" value="D-ALANYL-D-ALANINE-CARBOXYPEPTIDASE/ENDOPEPTIDASE AMPH"/>
    <property type="match status" value="1"/>
</dbReference>
<protein>
    <submittedName>
        <fullName evidence="2">Serine hydrolase</fullName>
    </submittedName>
</protein>
<gene>
    <name evidence="2" type="ORF">DP114_21050</name>
</gene>
<sequence length="351" mass="39483">MHINLENTLQAQLNQSLHFTSCMGVNVAINDEKHGVWLGSSGFSDLDANKPLDVNRSFYIYSITKTFVSVCLLRLAQDRLLNLDDPLTKWLPRMPFDDTVTLRRLLNHTSGVPSYTSLKDYLPAVCENPSVPWTHNKVAKLTCTGKLDFKPGEKWSYSNTGYMLLYEVIEAATSKSFAQALEDNVFSVLDLQNTYVAHDVDTKGVLTPGYCRYLNSERIMENVIPRYHPDWCATGLIASTPEEVVKFFDGLFSGKLLVSKQLEQMLTLVPTGTREPWYQKHCYGLGIMADPESKYGEKYGHGGDGPGYNLWAMHIPNFHGRKLTLAVFCNTSLIAHPYAMVNDLLRVLEAA</sequence>
<evidence type="ECO:0000259" key="1">
    <source>
        <dbReference type="Pfam" id="PF00144"/>
    </source>
</evidence>
<dbReference type="Pfam" id="PF00144">
    <property type="entry name" value="Beta-lactamase"/>
    <property type="match status" value="1"/>
</dbReference>
<dbReference type="PANTHER" id="PTHR46825:SF7">
    <property type="entry name" value="D-ALANYL-D-ALANINE CARBOXYPEPTIDASE"/>
    <property type="match status" value="1"/>
</dbReference>